<reference evidence="1 2" key="1">
    <citation type="submission" date="2018-04" db="EMBL/GenBank/DDBJ databases">
        <authorList>
            <person name="Huttner S."/>
            <person name="Dainat J."/>
        </authorList>
    </citation>
    <scope>NUCLEOTIDE SEQUENCE [LARGE SCALE GENOMIC DNA]</scope>
</reference>
<accession>A0A446BJI3</accession>
<evidence type="ECO:0000313" key="1">
    <source>
        <dbReference type="EMBL" id="SPQ22667.1"/>
    </source>
</evidence>
<protein>
    <submittedName>
        <fullName evidence="1">1e1cc225-9d63-4663-b918-180c7e30f03f</fullName>
    </submittedName>
</protein>
<name>A0A446BJI3_9PEZI</name>
<dbReference type="Proteomes" id="UP000289323">
    <property type="component" value="Unassembled WGS sequence"/>
</dbReference>
<organism evidence="1 2">
    <name type="scientific">Thermothielavioides terrestris</name>
    <dbReference type="NCBI Taxonomy" id="2587410"/>
    <lineage>
        <taxon>Eukaryota</taxon>
        <taxon>Fungi</taxon>
        <taxon>Dikarya</taxon>
        <taxon>Ascomycota</taxon>
        <taxon>Pezizomycotina</taxon>
        <taxon>Sordariomycetes</taxon>
        <taxon>Sordariomycetidae</taxon>
        <taxon>Sordariales</taxon>
        <taxon>Chaetomiaceae</taxon>
        <taxon>Thermothielavioides</taxon>
    </lineage>
</organism>
<dbReference type="EMBL" id="OUUZ01000009">
    <property type="protein sequence ID" value="SPQ22667.1"/>
    <property type="molecule type" value="Genomic_DNA"/>
</dbReference>
<evidence type="ECO:0000313" key="2">
    <source>
        <dbReference type="Proteomes" id="UP000289323"/>
    </source>
</evidence>
<proteinExistence type="predicted"/>
<gene>
    <name evidence="1" type="ORF">TT172_LOCUS5086</name>
</gene>
<dbReference type="AlphaFoldDB" id="A0A446BJI3"/>
<sequence length="52" mass="6266">MPNWFIRPGQLHCLLTTIFPNGEYDVDIDQDVYKIRAPRAISLRDIIRFKRY</sequence>